<dbReference type="InterPro" id="IPR007577">
    <property type="entry name" value="GlycoTrfase_DXD_sugar-bd_CS"/>
</dbReference>
<dbReference type="GO" id="GO:0006487">
    <property type="term" value="P:protein N-linked glycosylation"/>
    <property type="evidence" value="ECO:0007669"/>
    <property type="project" value="TreeGrafter"/>
</dbReference>
<dbReference type="EMBL" id="CAJVPA010000111">
    <property type="protein sequence ID" value="CAG8343249.1"/>
    <property type="molecule type" value="Genomic_DNA"/>
</dbReference>
<comment type="caution">
    <text evidence="4">The sequence shown here is derived from an EMBL/GenBank/DDBJ whole genome shotgun (WGS) entry which is preliminary data.</text>
</comment>
<proteinExistence type="inferred from homology"/>
<sequence>MPVRITRSRASFPPRATTCILVIFIWLLFRHLPSPPVTQNNTRADRPRPKNQAEERPHFLFQSPFRKSPDLQYERQISDALERLAQSVLSKNHGNSRSEDRIWQIAANDAMRGTDSREFEARNDEWAYTLVNDKKAVEFVTTELSTIPDIAEAYKSYPHNVLRADFLRYLLLWYYGGFYADIDVFPARSIKTCSALRSFFPTPQDSTQKAHHNVSLVVGIEVDEPFASPQFMRDWHWVRSYGLIQYTMYAPRRFSPLLREAIVHVLSHTKKQNKSYGSPFRSAAYDEKTILGVTGPDVFTDAILETLSSSLPPNHPLIQQSIAADVGIDDLVSPTTGEINERVSWAPFHHIRDPVCVQDDEAIDGASHGGICVLPVNVWGNGQRHSRAGGFNDIEACVNHRFGRTWKKGWWEYIFG</sequence>
<accession>A0A9W4IQK5</accession>
<dbReference type="InterPro" id="IPR039367">
    <property type="entry name" value="Och1-like"/>
</dbReference>
<dbReference type="PANTHER" id="PTHR31834:SF9">
    <property type="entry name" value="INITIATION-SPECIFIC ALPHA-1,6-MANNOSYLTRANSFERASE"/>
    <property type="match status" value="1"/>
</dbReference>
<feature type="compositionally biased region" description="Basic and acidic residues" evidence="2">
    <location>
        <begin position="43"/>
        <end position="57"/>
    </location>
</feature>
<dbReference type="SUPFAM" id="SSF53448">
    <property type="entry name" value="Nucleotide-diphospho-sugar transferases"/>
    <property type="match status" value="1"/>
</dbReference>
<evidence type="ECO:0000313" key="5">
    <source>
        <dbReference type="Proteomes" id="UP001152646"/>
    </source>
</evidence>
<feature type="transmembrane region" description="Helical" evidence="3">
    <location>
        <begin position="12"/>
        <end position="29"/>
    </location>
</feature>
<dbReference type="GO" id="GO:0000136">
    <property type="term" value="C:mannan polymerase complex"/>
    <property type="evidence" value="ECO:0007669"/>
    <property type="project" value="TreeGrafter"/>
</dbReference>
<keyword evidence="3" id="KW-1133">Transmembrane helix</keyword>
<dbReference type="GO" id="GO:0000009">
    <property type="term" value="F:alpha-1,6-mannosyltransferase activity"/>
    <property type="evidence" value="ECO:0007669"/>
    <property type="project" value="InterPro"/>
</dbReference>
<dbReference type="Gene3D" id="3.90.550.20">
    <property type="match status" value="1"/>
</dbReference>
<name>A0A9W4IQK5_9EURO</name>
<evidence type="ECO:0000313" key="4">
    <source>
        <dbReference type="EMBL" id="CAG8343249.1"/>
    </source>
</evidence>
<keyword evidence="3" id="KW-0472">Membrane</keyword>
<organism evidence="4 5">
    <name type="scientific">Penicillium salamii</name>
    <dbReference type="NCBI Taxonomy" id="1612424"/>
    <lineage>
        <taxon>Eukaryota</taxon>
        <taxon>Fungi</taxon>
        <taxon>Dikarya</taxon>
        <taxon>Ascomycota</taxon>
        <taxon>Pezizomycotina</taxon>
        <taxon>Eurotiomycetes</taxon>
        <taxon>Eurotiomycetidae</taxon>
        <taxon>Eurotiales</taxon>
        <taxon>Aspergillaceae</taxon>
        <taxon>Penicillium</taxon>
    </lineage>
</organism>
<evidence type="ECO:0000256" key="2">
    <source>
        <dbReference type="SAM" id="MobiDB-lite"/>
    </source>
</evidence>
<protein>
    <recommendedName>
        <fullName evidence="6">Alpha-1,6-mannosyltransferase</fullName>
    </recommendedName>
</protein>
<feature type="region of interest" description="Disordered" evidence="2">
    <location>
        <begin position="37"/>
        <end position="57"/>
    </location>
</feature>
<dbReference type="OrthoDB" id="409543at2759"/>
<evidence type="ECO:0008006" key="6">
    <source>
        <dbReference type="Google" id="ProtNLM"/>
    </source>
</evidence>
<dbReference type="Proteomes" id="UP001152646">
    <property type="component" value="Unassembled WGS sequence"/>
</dbReference>
<dbReference type="Pfam" id="PF04488">
    <property type="entry name" value="Gly_transf_sug"/>
    <property type="match status" value="1"/>
</dbReference>
<dbReference type="AlphaFoldDB" id="A0A9W4IQK5"/>
<dbReference type="PANTHER" id="PTHR31834">
    <property type="entry name" value="INITIATION-SPECIFIC ALPHA-1,6-MANNOSYLTRANSFERASE"/>
    <property type="match status" value="1"/>
</dbReference>
<reference evidence="4" key="1">
    <citation type="submission" date="2021-07" db="EMBL/GenBank/DDBJ databases">
        <authorList>
            <person name="Branca A.L. A."/>
        </authorList>
    </citation>
    <scope>NUCLEOTIDE SEQUENCE</scope>
</reference>
<evidence type="ECO:0000256" key="1">
    <source>
        <dbReference type="ARBA" id="ARBA00009003"/>
    </source>
</evidence>
<evidence type="ECO:0000256" key="3">
    <source>
        <dbReference type="SAM" id="Phobius"/>
    </source>
</evidence>
<gene>
    <name evidence="4" type="ORF">PSALAMII_LOCUS2973</name>
</gene>
<comment type="similarity">
    <text evidence="1">Belongs to the glycosyltransferase 32 family.</text>
</comment>
<keyword evidence="3" id="KW-0812">Transmembrane</keyword>
<dbReference type="InterPro" id="IPR029044">
    <property type="entry name" value="Nucleotide-diphossugar_trans"/>
</dbReference>